<reference evidence="3" key="1">
    <citation type="journal article" date="2014" name="Stand. Genomic Sci.">
        <title>Genome sequence of the exopolysaccharide-producing Salipiger mucosus type strain (DSM 16094(T)), a moderately halophilic member of the Roseobacter clade.</title>
        <authorList>
            <person name="Riedel T."/>
            <person name="Spring S."/>
            <person name="Fiebig A."/>
            <person name="Petersen J."/>
            <person name="Kyrpides N.C."/>
            <person name="Goker M."/>
            <person name="Klenk H.P."/>
        </authorList>
    </citation>
    <scope>NUCLEOTIDE SEQUENCE [LARGE SCALE GENOMIC DNA]</scope>
    <source>
        <strain evidence="3">DSM 16094</strain>
    </source>
</reference>
<gene>
    <name evidence="2" type="ORF">Salmuc_02068</name>
</gene>
<dbReference type="AlphaFoldDB" id="S9RZN8"/>
<feature type="transmembrane region" description="Helical" evidence="1">
    <location>
        <begin position="74"/>
        <end position="97"/>
    </location>
</feature>
<keyword evidence="3" id="KW-1185">Reference proteome</keyword>
<sequence length="102" mass="11101">MLRLRPITRRLERILRERHSPLLDRRHDRLLGSLLFLIAFALFIPLPFTGWFPAISLFVIGVGLVERDGVATTVGLAIGGASVVLTAGILISLGLGAEAMLD</sequence>
<dbReference type="eggNOG" id="COG3932">
    <property type="taxonomic scope" value="Bacteria"/>
</dbReference>
<evidence type="ECO:0000256" key="1">
    <source>
        <dbReference type="SAM" id="Phobius"/>
    </source>
</evidence>
<dbReference type="PANTHER" id="PTHR41795">
    <property type="entry name" value="EXOPOLYSACCHARIDE SYNTHESIS PROTEIN"/>
    <property type="match status" value="1"/>
</dbReference>
<dbReference type="InterPro" id="IPR010331">
    <property type="entry name" value="ExoD"/>
</dbReference>
<proteinExistence type="predicted"/>
<accession>S9RZN8</accession>
<dbReference type="PANTHER" id="PTHR41795:SF1">
    <property type="entry name" value="EXOPOLYSACCHARIDE SYNTHESIS PROTEIN"/>
    <property type="match status" value="1"/>
</dbReference>
<dbReference type="EMBL" id="APVH01000015">
    <property type="protein sequence ID" value="EPX83460.1"/>
    <property type="molecule type" value="Genomic_DNA"/>
</dbReference>
<keyword evidence="1" id="KW-0472">Membrane</keyword>
<feature type="transmembrane region" description="Helical" evidence="1">
    <location>
        <begin position="34"/>
        <end position="62"/>
    </location>
</feature>
<evidence type="ECO:0000313" key="3">
    <source>
        <dbReference type="Proteomes" id="UP000015347"/>
    </source>
</evidence>
<evidence type="ECO:0008006" key="4">
    <source>
        <dbReference type="Google" id="ProtNLM"/>
    </source>
</evidence>
<organism evidence="2 3">
    <name type="scientific">Salipiger mucosus DSM 16094</name>
    <dbReference type="NCBI Taxonomy" id="1123237"/>
    <lineage>
        <taxon>Bacteria</taxon>
        <taxon>Pseudomonadati</taxon>
        <taxon>Pseudomonadota</taxon>
        <taxon>Alphaproteobacteria</taxon>
        <taxon>Rhodobacterales</taxon>
        <taxon>Roseobacteraceae</taxon>
        <taxon>Salipiger</taxon>
    </lineage>
</organism>
<dbReference type="Proteomes" id="UP000015347">
    <property type="component" value="Unassembled WGS sequence"/>
</dbReference>
<dbReference type="Pfam" id="PF06055">
    <property type="entry name" value="ExoD"/>
    <property type="match status" value="1"/>
</dbReference>
<evidence type="ECO:0000313" key="2">
    <source>
        <dbReference type="EMBL" id="EPX83460.1"/>
    </source>
</evidence>
<name>S9RZN8_9RHOB</name>
<comment type="caution">
    <text evidence="2">The sequence shown here is derived from an EMBL/GenBank/DDBJ whole genome shotgun (WGS) entry which is preliminary data.</text>
</comment>
<protein>
    <recommendedName>
        <fullName evidence="4">Exopolysaccharide synthesis, ExoD</fullName>
    </recommendedName>
</protein>
<keyword evidence="1" id="KW-1133">Transmembrane helix</keyword>
<dbReference type="HOGENOM" id="CLU_2275471_0_0_5"/>
<keyword evidence="1" id="KW-0812">Transmembrane</keyword>